<dbReference type="Pfam" id="PF14269">
    <property type="entry name" value="Arylsulfotran_2"/>
    <property type="match status" value="1"/>
</dbReference>
<reference evidence="2" key="2">
    <citation type="journal article" date="2023" name="IMA Fungus">
        <title>Comparative genomic study of the Penicillium genus elucidates a diverse pangenome and 15 lateral gene transfer events.</title>
        <authorList>
            <person name="Petersen C."/>
            <person name="Sorensen T."/>
            <person name="Nielsen M.R."/>
            <person name="Sondergaard T.E."/>
            <person name="Sorensen J.L."/>
            <person name="Fitzpatrick D.A."/>
            <person name="Frisvad J.C."/>
            <person name="Nielsen K.L."/>
        </authorList>
    </citation>
    <scope>NUCLEOTIDE SEQUENCE</scope>
    <source>
        <strain evidence="2">IBT 21917</strain>
    </source>
</reference>
<dbReference type="PANTHER" id="PTHR35340:SF6">
    <property type="entry name" value="ASST-DOMAIN-CONTAINING PROTEIN"/>
    <property type="match status" value="1"/>
</dbReference>
<evidence type="ECO:0000313" key="2">
    <source>
        <dbReference type="EMBL" id="KAJ5173101.1"/>
    </source>
</evidence>
<dbReference type="PANTHER" id="PTHR35340">
    <property type="entry name" value="PQQ ENZYME REPEAT PROTEIN-RELATED"/>
    <property type="match status" value="1"/>
</dbReference>
<evidence type="ECO:0008006" key="4">
    <source>
        <dbReference type="Google" id="ProtNLM"/>
    </source>
</evidence>
<name>A0A9W9ICX1_9EURO</name>
<dbReference type="OrthoDB" id="5377172at2759"/>
<reference evidence="2" key="1">
    <citation type="submission" date="2022-11" db="EMBL/GenBank/DDBJ databases">
        <authorList>
            <person name="Petersen C."/>
        </authorList>
    </citation>
    <scope>NUCLEOTIDE SEQUENCE</scope>
    <source>
        <strain evidence="2">IBT 21917</strain>
    </source>
</reference>
<dbReference type="AlphaFoldDB" id="A0A9W9ICX1"/>
<evidence type="ECO:0000313" key="3">
    <source>
        <dbReference type="Proteomes" id="UP001146351"/>
    </source>
</evidence>
<feature type="signal peptide" evidence="1">
    <location>
        <begin position="1"/>
        <end position="16"/>
    </location>
</feature>
<sequence>MFAWWCSLLLFLHAAAWPYSTYRSSNSQPPQLRINKTGPVDPGLVFLSPSGRVRPAGLAPLIYDDDGNLVYEGLRGNVGNFRVQQLNGIDVITFWTGNMTAPGIGFGSVHILDMTYTEIYTVSLTGPFVTPDNLIHDSYIDIHESLITPQNTILVTAYNATPYNLISIGGSAKAWVLDSQFYEIDLRTNQILTEWSALEDGNIPLSSSHQILGPFDGTRKNPYDAYHINAIEMAKYGFFVSLRHTWSGYYLFPNGSVRWCVNGKDGGDFTRVGDTNFSWQHDMRLHNETDHTLVVSLLNNANTPTDHQSFTTGMELAIDLTKGTVTGNRSLSDPNDGICSISQGSYQILNETDGHVFIDYGSIAKVKEFDGNGTVVYSAQFGEDNAVASYRGYRCPWRAIPFWKPSVMVIRTGTKVTVFMSWNGATDYDNWILYLGTSQTSVEKDEIGMVMRTGFETAVTLTKPPTRFIQVVARRGELVLSTSETVFFLRSERELEIGISVQHLHTFFSAGV</sequence>
<comment type="caution">
    <text evidence="2">The sequence shown here is derived from an EMBL/GenBank/DDBJ whole genome shotgun (WGS) entry which is preliminary data.</text>
</comment>
<dbReference type="Proteomes" id="UP001146351">
    <property type="component" value="Unassembled WGS sequence"/>
</dbReference>
<organism evidence="2 3">
    <name type="scientific">Penicillium capsulatum</name>
    <dbReference type="NCBI Taxonomy" id="69766"/>
    <lineage>
        <taxon>Eukaryota</taxon>
        <taxon>Fungi</taxon>
        <taxon>Dikarya</taxon>
        <taxon>Ascomycota</taxon>
        <taxon>Pezizomycotina</taxon>
        <taxon>Eurotiomycetes</taxon>
        <taxon>Eurotiomycetidae</taxon>
        <taxon>Eurotiales</taxon>
        <taxon>Aspergillaceae</taxon>
        <taxon>Penicillium</taxon>
    </lineage>
</organism>
<proteinExistence type="predicted"/>
<dbReference type="InterPro" id="IPR053143">
    <property type="entry name" value="Arylsulfate_ST"/>
</dbReference>
<keyword evidence="1" id="KW-0732">Signal</keyword>
<dbReference type="EMBL" id="JAPQKO010000003">
    <property type="protein sequence ID" value="KAJ5173101.1"/>
    <property type="molecule type" value="Genomic_DNA"/>
</dbReference>
<gene>
    <name evidence="2" type="ORF">N7492_005694</name>
</gene>
<protein>
    <recommendedName>
        <fullName evidence="4">ASST-domain-containing protein</fullName>
    </recommendedName>
</protein>
<feature type="chain" id="PRO_5040989110" description="ASST-domain-containing protein" evidence="1">
    <location>
        <begin position="17"/>
        <end position="512"/>
    </location>
</feature>
<accession>A0A9W9ICX1</accession>
<evidence type="ECO:0000256" key="1">
    <source>
        <dbReference type="SAM" id="SignalP"/>
    </source>
</evidence>
<keyword evidence="3" id="KW-1185">Reference proteome</keyword>
<dbReference type="InterPro" id="IPR039535">
    <property type="entry name" value="ASST-like"/>
</dbReference>